<evidence type="ECO:0000256" key="3">
    <source>
        <dbReference type="ARBA" id="ARBA00023211"/>
    </source>
</evidence>
<dbReference type="GO" id="GO:0042132">
    <property type="term" value="F:fructose 1,6-bisphosphate 1-phosphatase activity"/>
    <property type="evidence" value="ECO:0007669"/>
    <property type="project" value="InterPro"/>
</dbReference>
<protein>
    <submittedName>
        <fullName evidence="5">Class II fructose-bisphosphatase</fullName>
    </submittedName>
</protein>
<dbReference type="GO" id="GO:0006094">
    <property type="term" value="P:gluconeogenesis"/>
    <property type="evidence" value="ECO:0007669"/>
    <property type="project" value="InterPro"/>
</dbReference>
<sequence>MNKNMNKLNKLLYNVTEITSKSAIACYSWIGRGNERGADQAAVESMRTSLNDLEISGRVVIGEGERDDAPMLYIGELLGKSGPDIDIAVDPLEGTTICAHNKPDSISVLAISEASNMLNAPDVYMEKIAIGKNLPQDLVDLDESIEKNLKSLATAKKCLVQDLNVCLLNRPRHAELIKVFRAQGVRIKLIDDGDVLACLKTCLEGGCIDMYLGTGGAPEGVLAAAGLKCLGGQMQGRLIFNTQEEIARANSIGIIDLSKKYNIHEMVKGEAIMSATWVTDGFFRGVKKMENNYTTETLLLAPNIIRIIKTAYI</sequence>
<dbReference type="Pfam" id="PF03320">
    <property type="entry name" value="FBPase_glpX"/>
    <property type="match status" value="1"/>
</dbReference>
<reference evidence="5" key="1">
    <citation type="submission" date="2021-06" db="EMBL/GenBank/DDBJ databases">
        <authorList>
            <person name="Nardi T."/>
            <person name="Nardi T."/>
        </authorList>
    </citation>
    <scope>NUCLEOTIDE SEQUENCE</scope>
</reference>
<keyword evidence="2" id="KW-0378">Hydrolase</keyword>
<proteinExistence type="predicted"/>
<accession>A0A8S4BVW2</accession>
<keyword evidence="1" id="KW-0479">Metal-binding</keyword>
<evidence type="ECO:0000313" key="6">
    <source>
        <dbReference type="Proteomes" id="UP000837675"/>
    </source>
</evidence>
<evidence type="ECO:0000313" key="5">
    <source>
        <dbReference type="EMBL" id="CAG7591264.1"/>
    </source>
</evidence>
<dbReference type="InterPro" id="IPR004464">
    <property type="entry name" value="FBPase_class-2/SBPase"/>
</dbReference>
<dbReference type="PIRSF" id="PIRSF004532">
    <property type="entry name" value="GlpX"/>
    <property type="match status" value="1"/>
</dbReference>
<dbReference type="GO" id="GO:0046872">
    <property type="term" value="F:metal ion binding"/>
    <property type="evidence" value="ECO:0007669"/>
    <property type="project" value="UniProtKB-KW"/>
</dbReference>
<organism evidence="5 6">
    <name type="scientific">Hyalomma marginatum</name>
    <dbReference type="NCBI Taxonomy" id="34627"/>
    <lineage>
        <taxon>Eukaryota</taxon>
        <taxon>Metazoa</taxon>
        <taxon>Ecdysozoa</taxon>
        <taxon>Arthropoda</taxon>
        <taxon>Chelicerata</taxon>
        <taxon>Arachnida</taxon>
        <taxon>Acari</taxon>
        <taxon>Parasitiformes</taxon>
        <taxon>Ixodida</taxon>
        <taxon>Ixodoidea</taxon>
        <taxon>Ixodidae</taxon>
        <taxon>Hyalomminae</taxon>
        <taxon>Hyalomma</taxon>
    </lineage>
</organism>
<comment type="caution">
    <text evidence="5">The sequence shown here is derived from an EMBL/GenBank/DDBJ whole genome shotgun (WGS) entry which is preliminary data.</text>
</comment>
<dbReference type="PANTHER" id="PTHR30447:SF0">
    <property type="entry name" value="FRUCTOSE-1,6-BISPHOSPHATASE 1 CLASS 2-RELATED"/>
    <property type="match status" value="1"/>
</dbReference>
<dbReference type="GO" id="GO:0005829">
    <property type="term" value="C:cytosol"/>
    <property type="evidence" value="ECO:0007669"/>
    <property type="project" value="TreeGrafter"/>
</dbReference>
<dbReference type="EMBL" id="CAJVAF010000170">
    <property type="protein sequence ID" value="CAG7591264.1"/>
    <property type="molecule type" value="Genomic_DNA"/>
</dbReference>
<keyword evidence="6" id="KW-1185">Reference proteome</keyword>
<evidence type="ECO:0000256" key="1">
    <source>
        <dbReference type="ARBA" id="ARBA00022723"/>
    </source>
</evidence>
<dbReference type="GO" id="GO:0030388">
    <property type="term" value="P:fructose 1,6-bisphosphate metabolic process"/>
    <property type="evidence" value="ECO:0007669"/>
    <property type="project" value="TreeGrafter"/>
</dbReference>
<name>A0A8S4BVW2_9ACAR</name>
<evidence type="ECO:0000256" key="2">
    <source>
        <dbReference type="ARBA" id="ARBA00022801"/>
    </source>
</evidence>
<keyword evidence="4" id="KW-0119">Carbohydrate metabolism</keyword>
<dbReference type="Proteomes" id="UP000837675">
    <property type="component" value="Unassembled WGS sequence"/>
</dbReference>
<dbReference type="AlphaFoldDB" id="A0A8S4BVW2"/>
<dbReference type="Gene3D" id="3.30.540.10">
    <property type="entry name" value="Fructose-1,6-Bisphosphatase, subunit A, domain 1"/>
    <property type="match status" value="1"/>
</dbReference>
<dbReference type="NCBIfam" id="TIGR00330">
    <property type="entry name" value="glpX"/>
    <property type="match status" value="1"/>
</dbReference>
<dbReference type="SUPFAM" id="SSF56655">
    <property type="entry name" value="Carbohydrate phosphatase"/>
    <property type="match status" value="1"/>
</dbReference>
<dbReference type="Gene3D" id="3.40.190.90">
    <property type="match status" value="1"/>
</dbReference>
<gene>
    <name evidence="5" type="ORF">MHYMCMPASI_00420</name>
</gene>
<keyword evidence="3" id="KW-0464">Manganese</keyword>
<dbReference type="GO" id="GO:0006071">
    <property type="term" value="P:glycerol metabolic process"/>
    <property type="evidence" value="ECO:0007669"/>
    <property type="project" value="InterPro"/>
</dbReference>
<dbReference type="PANTHER" id="PTHR30447">
    <property type="entry name" value="FRUCTOSE-1,6-BISPHOSPHATASE CLASS 2"/>
    <property type="match status" value="1"/>
</dbReference>
<evidence type="ECO:0000256" key="4">
    <source>
        <dbReference type="ARBA" id="ARBA00023277"/>
    </source>
</evidence>
<dbReference type="CDD" id="cd01516">
    <property type="entry name" value="FBPase_glpX"/>
    <property type="match status" value="1"/>
</dbReference>